<accession>A0ABV2L7K8</accession>
<dbReference type="Gene3D" id="2.170.150.20">
    <property type="entry name" value="Peptide methionine sulfoxide reductase"/>
    <property type="match status" value="1"/>
</dbReference>
<dbReference type="PANTHER" id="PTHR10173:SF57">
    <property type="entry name" value="PEPTIDE-METHIONINE (R)-S-OXIDE REDUCTASE"/>
    <property type="match status" value="1"/>
</dbReference>
<evidence type="ECO:0000313" key="6">
    <source>
        <dbReference type="Proteomes" id="UP001549145"/>
    </source>
</evidence>
<proteinExistence type="predicted"/>
<dbReference type="NCBIfam" id="TIGR00357">
    <property type="entry name" value="peptide-methionine (R)-S-oxide reductase MsrB"/>
    <property type="match status" value="1"/>
</dbReference>
<name>A0ABV2L7K8_9HYPH</name>
<comment type="caution">
    <text evidence="5">The sequence shown here is derived from an EMBL/GenBank/DDBJ whole genome shotgun (WGS) entry which is preliminary data.</text>
</comment>
<dbReference type="Proteomes" id="UP001549145">
    <property type="component" value="Unassembled WGS sequence"/>
</dbReference>
<feature type="domain" description="MsrB" evidence="4">
    <location>
        <begin position="76"/>
        <end position="197"/>
    </location>
</feature>
<dbReference type="InterPro" id="IPR011057">
    <property type="entry name" value="Mss4-like_sf"/>
</dbReference>
<dbReference type="Pfam" id="PF01641">
    <property type="entry name" value="SelR"/>
    <property type="match status" value="1"/>
</dbReference>
<dbReference type="EMBL" id="JBEPMM010000010">
    <property type="protein sequence ID" value="MET3693822.1"/>
    <property type="molecule type" value="Genomic_DNA"/>
</dbReference>
<gene>
    <name evidence="5" type="ORF">ABID43_003376</name>
</gene>
<dbReference type="GO" id="GO:0033743">
    <property type="term" value="F:peptide-methionine (R)-S-oxide reductase activity"/>
    <property type="evidence" value="ECO:0007669"/>
    <property type="project" value="UniProtKB-EC"/>
</dbReference>
<keyword evidence="2 5" id="KW-0560">Oxidoreductase</keyword>
<protein>
    <recommendedName>
        <fullName evidence="1">peptide-methionine (R)-S-oxide reductase</fullName>
        <ecNumber evidence="1">1.8.4.12</ecNumber>
    </recommendedName>
</protein>
<evidence type="ECO:0000256" key="3">
    <source>
        <dbReference type="ARBA" id="ARBA00048488"/>
    </source>
</evidence>
<evidence type="ECO:0000313" key="5">
    <source>
        <dbReference type="EMBL" id="MET3693822.1"/>
    </source>
</evidence>
<evidence type="ECO:0000259" key="4">
    <source>
        <dbReference type="PROSITE" id="PS51790"/>
    </source>
</evidence>
<keyword evidence="6" id="KW-1185">Reference proteome</keyword>
<organism evidence="5 6">
    <name type="scientific">Methylobacterium goesingense</name>
    <dbReference type="NCBI Taxonomy" id="243690"/>
    <lineage>
        <taxon>Bacteria</taxon>
        <taxon>Pseudomonadati</taxon>
        <taxon>Pseudomonadota</taxon>
        <taxon>Alphaproteobacteria</taxon>
        <taxon>Hyphomicrobiales</taxon>
        <taxon>Methylobacteriaceae</taxon>
        <taxon>Methylobacterium</taxon>
    </lineage>
</organism>
<dbReference type="PROSITE" id="PS51790">
    <property type="entry name" value="MSRB"/>
    <property type="match status" value="1"/>
</dbReference>
<dbReference type="InterPro" id="IPR028427">
    <property type="entry name" value="Met_Sox_Rdtase_MsrB"/>
</dbReference>
<dbReference type="SUPFAM" id="SSF51316">
    <property type="entry name" value="Mss4-like"/>
    <property type="match status" value="1"/>
</dbReference>
<evidence type="ECO:0000256" key="2">
    <source>
        <dbReference type="ARBA" id="ARBA00023002"/>
    </source>
</evidence>
<dbReference type="InterPro" id="IPR002579">
    <property type="entry name" value="Met_Sox_Rdtase_MsrB_dom"/>
</dbReference>
<comment type="catalytic activity">
    <reaction evidence="3">
        <text>L-methionyl-[protein] + [thioredoxin]-disulfide + H2O = L-methionyl-(R)-S-oxide-[protein] + [thioredoxin]-dithiol</text>
        <dbReference type="Rhea" id="RHEA:24164"/>
        <dbReference type="Rhea" id="RHEA-COMP:10698"/>
        <dbReference type="Rhea" id="RHEA-COMP:10700"/>
        <dbReference type="Rhea" id="RHEA-COMP:12313"/>
        <dbReference type="Rhea" id="RHEA-COMP:12314"/>
        <dbReference type="ChEBI" id="CHEBI:15377"/>
        <dbReference type="ChEBI" id="CHEBI:16044"/>
        <dbReference type="ChEBI" id="CHEBI:29950"/>
        <dbReference type="ChEBI" id="CHEBI:45764"/>
        <dbReference type="ChEBI" id="CHEBI:50058"/>
        <dbReference type="EC" id="1.8.4.12"/>
    </reaction>
</comment>
<reference evidence="5 6" key="1">
    <citation type="submission" date="2024-06" db="EMBL/GenBank/DDBJ databases">
        <title>Genomic Encyclopedia of Type Strains, Phase IV (KMG-IV): sequencing the most valuable type-strain genomes for metagenomic binning, comparative biology and taxonomic classification.</title>
        <authorList>
            <person name="Goeker M."/>
        </authorList>
    </citation>
    <scope>NUCLEOTIDE SEQUENCE [LARGE SCALE GENOMIC DNA]</scope>
    <source>
        <strain evidence="5 6">DSM 21331</strain>
    </source>
</reference>
<dbReference type="EC" id="1.8.4.12" evidence="1"/>
<sequence>MPGRKGRIASPACNRLGPDGERQFKELGKELGIMDRRQILTAGVSALGILTFLRAAGGTLAGDRAAAATFAVVKSEAAWRAQLGSAAYAVLRRHGTERAGSSPLDAEKRAGRFVCAGCDQPLFASSAKFESGTGWPSFTAPLAEAVGTTVDSSLGMSRTEVHCRRCGGHLGHVFADGPAPTGLRYCMNGVALRFEPA</sequence>
<dbReference type="PANTHER" id="PTHR10173">
    <property type="entry name" value="METHIONINE SULFOXIDE REDUCTASE"/>
    <property type="match status" value="1"/>
</dbReference>
<evidence type="ECO:0000256" key="1">
    <source>
        <dbReference type="ARBA" id="ARBA00012499"/>
    </source>
</evidence>